<keyword evidence="3" id="KW-0762">Sugar transport</keyword>
<dbReference type="Gene3D" id="1.20.1250.20">
    <property type="entry name" value="MFS general substrate transporter like domains"/>
    <property type="match status" value="2"/>
</dbReference>
<comment type="subcellular location">
    <subcellularLocation>
        <location evidence="1">Membrane</location>
        <topology evidence="1">Multi-pass membrane protein</topology>
    </subcellularLocation>
</comment>
<accession>A0ABQ9CH12</accession>
<evidence type="ECO:0000256" key="1">
    <source>
        <dbReference type="ARBA" id="ARBA00004141"/>
    </source>
</evidence>
<comment type="similarity">
    <text evidence="2">Belongs to the major facilitator superfamily. Sugar transporter (TC 2.A.1.1) family.</text>
</comment>
<feature type="transmembrane region" description="Helical" evidence="7">
    <location>
        <begin position="781"/>
        <end position="803"/>
    </location>
</feature>
<feature type="transmembrane region" description="Helical" evidence="7">
    <location>
        <begin position="576"/>
        <end position="598"/>
    </location>
</feature>
<dbReference type="PROSITE" id="PS50850">
    <property type="entry name" value="MFS"/>
    <property type="match status" value="2"/>
</dbReference>
<evidence type="ECO:0000256" key="5">
    <source>
        <dbReference type="ARBA" id="ARBA00022989"/>
    </source>
</evidence>
<feature type="transmembrane region" description="Helical" evidence="7">
    <location>
        <begin position="852"/>
        <end position="871"/>
    </location>
</feature>
<feature type="transmembrane region" description="Helical" evidence="7">
    <location>
        <begin position="137"/>
        <end position="154"/>
    </location>
</feature>
<evidence type="ECO:0000256" key="2">
    <source>
        <dbReference type="ARBA" id="ARBA00010992"/>
    </source>
</evidence>
<dbReference type="Pfam" id="PF00083">
    <property type="entry name" value="Sugar_tr"/>
    <property type="match status" value="2"/>
</dbReference>
<feature type="transmembrane region" description="Helical" evidence="7">
    <location>
        <begin position="166"/>
        <end position="184"/>
    </location>
</feature>
<reference evidence="9" key="2">
    <citation type="journal article" date="2023" name="Int. J. Mol. Sci.">
        <title>De Novo Assembly and Annotation of 11 Diverse Shrub Willow (Salix) Genomes Reveals Novel Gene Organization in Sex-Linked Regions.</title>
        <authorList>
            <person name="Hyden B."/>
            <person name="Feng K."/>
            <person name="Yates T.B."/>
            <person name="Jawdy S."/>
            <person name="Cereghino C."/>
            <person name="Smart L.B."/>
            <person name="Muchero W."/>
        </authorList>
    </citation>
    <scope>NUCLEOTIDE SEQUENCE</scope>
    <source>
        <tissue evidence="9">Shoot tip</tissue>
    </source>
</reference>
<dbReference type="PRINTS" id="PR00171">
    <property type="entry name" value="SUGRTRNSPORT"/>
</dbReference>
<feature type="transmembrane region" description="Helical" evidence="7">
    <location>
        <begin position="634"/>
        <end position="655"/>
    </location>
</feature>
<dbReference type="NCBIfam" id="TIGR00879">
    <property type="entry name" value="SP"/>
    <property type="match status" value="1"/>
</dbReference>
<feature type="transmembrane region" description="Helical" evidence="7">
    <location>
        <begin position="365"/>
        <end position="393"/>
    </location>
</feature>
<feature type="transmembrane region" description="Helical" evidence="7">
    <location>
        <begin position="715"/>
        <end position="740"/>
    </location>
</feature>
<feature type="transmembrane region" description="Helical" evidence="7">
    <location>
        <begin position="482"/>
        <end position="502"/>
    </location>
</feature>
<dbReference type="Proteomes" id="UP001141253">
    <property type="component" value="Chromosome 5"/>
</dbReference>
<evidence type="ECO:0000256" key="6">
    <source>
        <dbReference type="ARBA" id="ARBA00023136"/>
    </source>
</evidence>
<dbReference type="PANTHER" id="PTHR48021:SF93">
    <property type="entry name" value="SUGAR TRANSPORTER ERD6-LIKE 1-RELATED"/>
    <property type="match status" value="1"/>
</dbReference>
<keyword evidence="5 7" id="KW-1133">Transmembrane helix</keyword>
<evidence type="ECO:0000313" key="9">
    <source>
        <dbReference type="EMBL" id="KAJ6397618.1"/>
    </source>
</evidence>
<evidence type="ECO:0000259" key="8">
    <source>
        <dbReference type="PROSITE" id="PS50850"/>
    </source>
</evidence>
<feature type="domain" description="Major facilitator superfamily (MFS) profile" evidence="8">
    <location>
        <begin position="486"/>
        <end position="905"/>
    </location>
</feature>
<dbReference type="PANTHER" id="PTHR48021">
    <property type="match status" value="1"/>
</dbReference>
<comment type="caution">
    <text evidence="9">The sequence shown here is derived from an EMBL/GenBank/DDBJ whole genome shotgun (WGS) entry which is preliminary data.</text>
</comment>
<feature type="transmembrane region" description="Helical" evidence="7">
    <location>
        <begin position="337"/>
        <end position="359"/>
    </location>
</feature>
<feature type="transmembrane region" description="Helical" evidence="7">
    <location>
        <begin position="271"/>
        <end position="290"/>
    </location>
</feature>
<keyword evidence="4 7" id="KW-0812">Transmembrane</keyword>
<proteinExistence type="inferred from homology"/>
<dbReference type="InterPro" id="IPR036259">
    <property type="entry name" value="MFS_trans_sf"/>
</dbReference>
<organism evidence="9 10">
    <name type="scientific">Salix suchowensis</name>
    <dbReference type="NCBI Taxonomy" id="1278906"/>
    <lineage>
        <taxon>Eukaryota</taxon>
        <taxon>Viridiplantae</taxon>
        <taxon>Streptophyta</taxon>
        <taxon>Embryophyta</taxon>
        <taxon>Tracheophyta</taxon>
        <taxon>Spermatophyta</taxon>
        <taxon>Magnoliopsida</taxon>
        <taxon>eudicotyledons</taxon>
        <taxon>Gunneridae</taxon>
        <taxon>Pentapetalae</taxon>
        <taxon>rosids</taxon>
        <taxon>fabids</taxon>
        <taxon>Malpighiales</taxon>
        <taxon>Salicaceae</taxon>
        <taxon>Saliceae</taxon>
        <taxon>Salix</taxon>
    </lineage>
</organism>
<feature type="transmembrane region" description="Helical" evidence="7">
    <location>
        <begin position="883"/>
        <end position="901"/>
    </location>
</feature>
<evidence type="ECO:0000256" key="7">
    <source>
        <dbReference type="SAM" id="Phobius"/>
    </source>
</evidence>
<feature type="transmembrane region" description="Helical" evidence="7">
    <location>
        <begin position="522"/>
        <end position="540"/>
    </location>
</feature>
<keyword evidence="10" id="KW-1185">Reference proteome</keyword>
<dbReference type="SUPFAM" id="SSF103473">
    <property type="entry name" value="MFS general substrate transporter"/>
    <property type="match status" value="2"/>
</dbReference>
<name>A0ABQ9CH12_9ROSI</name>
<feature type="transmembrane region" description="Helical" evidence="7">
    <location>
        <begin position="752"/>
        <end position="774"/>
    </location>
</feature>
<dbReference type="InterPro" id="IPR003663">
    <property type="entry name" value="Sugar/inositol_transpt"/>
</dbReference>
<keyword evidence="3" id="KW-0813">Transport</keyword>
<feature type="transmembrane region" description="Helical" evidence="7">
    <location>
        <begin position="190"/>
        <end position="211"/>
    </location>
</feature>
<protein>
    <recommendedName>
        <fullName evidence="8">Major facilitator superfamily (MFS) profile domain-containing protein</fullName>
    </recommendedName>
</protein>
<gene>
    <name evidence="9" type="ORF">OIU77_018602</name>
</gene>
<feature type="transmembrane region" description="Helical" evidence="7">
    <location>
        <begin position="80"/>
        <end position="97"/>
    </location>
</feature>
<feature type="domain" description="Major facilitator superfamily (MFS) profile" evidence="8">
    <location>
        <begin position="42"/>
        <end position="463"/>
    </location>
</feature>
<sequence length="924" mass="101207">MGRSEQARRLLLVADQEHPNYHQSSDGGVDCNSSATGFLLFTAIVAATCSFTSGYCIGYSSPAEYGVLADLSLSMAEYSVFGSMLAVGGMIGALLSGKTADYFGHRTTMWIINVFFILGWLAIAFTKVSWLLDLGRLLQGIGIALTSYVGNIFIAEITPKNLRGGLMSLNSWMTGSGVAIVYLLGSVVKWRGLALIGSIPCLLQILCLFFIPESPRWLVKNGREKEFEGVLQRLRGKKADISPEAAEIKEYAEFIQLLSENKFLDLFQKKYARPITVAVGLMILTQFSGLTGYTFYMTNIFVLAGISSEAGYVTLAVVKILATTLAIFLIDKSGRRTLLMVSAAGTCLGSLLTGFSFLLQQDHHFWISVLALTGVSVYFVSFNLGISGIPWIIMSEIFPINVKGSAGSLCVLIFWISSWAVSYTFNFLLEWSSTGDTASSLSPPPASHLQGLYFLKDGNPNVSDNGNSDEERSHDQSSITPILVVSTFIAVCGSFCYGFAVGYSSTAESGIRKELDLSVSEYSVFGSIMTIGGMVGAISSGKVADYTGRKRTMWLSEIFCISGWLIIAFAKDVWWLYIGRLSLGVGVGLITYVVPVYIAEITPKNHRGGFTSAQQLMLSLGFALIYFIGNIIYWRTLSLIVLIPCILQLVGLFFIPESPRWLAKLDREKEFETTLQWLRGMNADISQEAIDIRDTLDLSQHNSKAKFLNLFQRKYAYPIFVGVGLMLLQQFGGTSAVAYYSSSIYVKANFSTIIGTTTAGIMQIPASIAGVLLLDISGRRRLLLVSSIGTCLSLVLVGLSFLFQELHYLEEITPILTFIGLLGYGVTFAVGMSGIPWVIMSEIFPLDVKASAGSLVTFVNWSGSWIVTYSFSFMLDWSSTGTFFFFAAVCGVTALFIWKWVPETKGRTLEEIQAAITRFPSEVC</sequence>
<dbReference type="EMBL" id="JAPFFI010000003">
    <property type="protein sequence ID" value="KAJ6397618.1"/>
    <property type="molecule type" value="Genomic_DNA"/>
</dbReference>
<feature type="transmembrane region" description="Helical" evidence="7">
    <location>
        <begin position="815"/>
        <end position="840"/>
    </location>
</feature>
<evidence type="ECO:0000256" key="3">
    <source>
        <dbReference type="ARBA" id="ARBA00022597"/>
    </source>
</evidence>
<keyword evidence="6 7" id="KW-0472">Membrane</keyword>
<dbReference type="InterPro" id="IPR020846">
    <property type="entry name" value="MFS_dom"/>
</dbReference>
<feature type="transmembrane region" description="Helical" evidence="7">
    <location>
        <begin position="310"/>
        <end position="330"/>
    </location>
</feature>
<dbReference type="InterPro" id="IPR044775">
    <property type="entry name" value="MFS_ERD6/Tret1-like"/>
</dbReference>
<feature type="transmembrane region" description="Helical" evidence="7">
    <location>
        <begin position="552"/>
        <end position="570"/>
    </location>
</feature>
<evidence type="ECO:0000256" key="4">
    <source>
        <dbReference type="ARBA" id="ARBA00022692"/>
    </source>
</evidence>
<dbReference type="CDD" id="cd17358">
    <property type="entry name" value="MFS_GLUT6_8_Class3_like"/>
    <property type="match status" value="2"/>
</dbReference>
<dbReference type="InterPro" id="IPR050549">
    <property type="entry name" value="MFS_Trehalose_Transporter"/>
</dbReference>
<reference evidence="9" key="1">
    <citation type="submission" date="2022-10" db="EMBL/GenBank/DDBJ databases">
        <authorList>
            <person name="Hyden B.L."/>
            <person name="Feng K."/>
            <person name="Yates T."/>
            <person name="Jawdy S."/>
            <person name="Smart L.B."/>
            <person name="Muchero W."/>
        </authorList>
    </citation>
    <scope>NUCLEOTIDE SEQUENCE</scope>
    <source>
        <tissue evidence="9">Shoot tip</tissue>
    </source>
</reference>
<feature type="transmembrane region" description="Helical" evidence="7">
    <location>
        <begin position="38"/>
        <end position="60"/>
    </location>
</feature>
<evidence type="ECO:0000313" key="10">
    <source>
        <dbReference type="Proteomes" id="UP001141253"/>
    </source>
</evidence>
<dbReference type="InterPro" id="IPR005828">
    <property type="entry name" value="MFS_sugar_transport-like"/>
</dbReference>
<feature type="transmembrane region" description="Helical" evidence="7">
    <location>
        <begin position="109"/>
        <end position="131"/>
    </location>
</feature>